<gene>
    <name evidence="2" type="ORF">E2C01_036729</name>
</gene>
<evidence type="ECO:0000313" key="2">
    <source>
        <dbReference type="EMBL" id="MPC43091.1"/>
    </source>
</evidence>
<evidence type="ECO:0000313" key="3">
    <source>
        <dbReference type="Proteomes" id="UP000324222"/>
    </source>
</evidence>
<feature type="compositionally biased region" description="Basic and acidic residues" evidence="1">
    <location>
        <begin position="73"/>
        <end position="94"/>
    </location>
</feature>
<feature type="region of interest" description="Disordered" evidence="1">
    <location>
        <begin position="1"/>
        <end position="96"/>
    </location>
</feature>
<feature type="compositionally biased region" description="Basic and acidic residues" evidence="1">
    <location>
        <begin position="25"/>
        <end position="36"/>
    </location>
</feature>
<accession>A0A5B7F7G7</accession>
<dbReference type="AlphaFoldDB" id="A0A5B7F7G7"/>
<protein>
    <submittedName>
        <fullName evidence="2">Uncharacterized protein</fullName>
    </submittedName>
</protein>
<name>A0A5B7F7G7_PORTR</name>
<evidence type="ECO:0000256" key="1">
    <source>
        <dbReference type="SAM" id="MobiDB-lite"/>
    </source>
</evidence>
<dbReference type="Proteomes" id="UP000324222">
    <property type="component" value="Unassembled WGS sequence"/>
</dbReference>
<dbReference type="EMBL" id="VSRR010005684">
    <property type="protein sequence ID" value="MPC43091.1"/>
    <property type="molecule type" value="Genomic_DNA"/>
</dbReference>
<comment type="caution">
    <text evidence="2">The sequence shown here is derived from an EMBL/GenBank/DDBJ whole genome shotgun (WGS) entry which is preliminary data.</text>
</comment>
<reference evidence="2 3" key="1">
    <citation type="submission" date="2019-05" db="EMBL/GenBank/DDBJ databases">
        <title>Another draft genome of Portunus trituberculatus and its Hox gene families provides insights of decapod evolution.</title>
        <authorList>
            <person name="Jeong J.-H."/>
            <person name="Song I."/>
            <person name="Kim S."/>
            <person name="Choi T."/>
            <person name="Kim D."/>
            <person name="Ryu S."/>
            <person name="Kim W."/>
        </authorList>
    </citation>
    <scope>NUCLEOTIDE SEQUENCE [LARGE SCALE GENOMIC DNA]</scope>
    <source>
        <tissue evidence="2">Muscle</tissue>
    </source>
</reference>
<sequence>MDPAGESQIMPFPPPVSPTRPQCRRASEAGRGEPGRLSHAATRVTSECPKSRALFRPRPGRGTAPVIYVSQDDVQKAKEEAARQQQREDCRGESGRGCLEAPLYPVQHSVDSLTCRALVWPRVEESEGDVTPREVIVMFNDSHANFA</sequence>
<organism evidence="2 3">
    <name type="scientific">Portunus trituberculatus</name>
    <name type="common">Swimming crab</name>
    <name type="synonym">Neptunus trituberculatus</name>
    <dbReference type="NCBI Taxonomy" id="210409"/>
    <lineage>
        <taxon>Eukaryota</taxon>
        <taxon>Metazoa</taxon>
        <taxon>Ecdysozoa</taxon>
        <taxon>Arthropoda</taxon>
        <taxon>Crustacea</taxon>
        <taxon>Multicrustacea</taxon>
        <taxon>Malacostraca</taxon>
        <taxon>Eumalacostraca</taxon>
        <taxon>Eucarida</taxon>
        <taxon>Decapoda</taxon>
        <taxon>Pleocyemata</taxon>
        <taxon>Brachyura</taxon>
        <taxon>Eubrachyura</taxon>
        <taxon>Portunoidea</taxon>
        <taxon>Portunidae</taxon>
        <taxon>Portuninae</taxon>
        <taxon>Portunus</taxon>
    </lineage>
</organism>
<proteinExistence type="predicted"/>
<keyword evidence="3" id="KW-1185">Reference proteome</keyword>